<accession>A0A5D4H1F2</accession>
<dbReference type="GO" id="GO:0031419">
    <property type="term" value="F:cobalamin binding"/>
    <property type="evidence" value="ECO:0007669"/>
    <property type="project" value="InterPro"/>
</dbReference>
<dbReference type="Gene3D" id="3.20.20.240">
    <property type="entry name" value="Methylmalonyl-CoA mutase"/>
    <property type="match status" value="1"/>
</dbReference>
<evidence type="ECO:0000313" key="3">
    <source>
        <dbReference type="Proteomes" id="UP000323258"/>
    </source>
</evidence>
<dbReference type="RefSeq" id="WP_148913716.1">
    <property type="nucleotide sequence ID" value="NZ_VSZS01000056.1"/>
</dbReference>
<reference evidence="2 3" key="1">
    <citation type="submission" date="2019-08" db="EMBL/GenBank/DDBJ databases">
        <authorList>
            <person name="Seo Y.L."/>
        </authorList>
    </citation>
    <scope>NUCLEOTIDE SEQUENCE [LARGE SCALE GENOMIC DNA]</scope>
    <source>
        <strain evidence="2 3">MaA-C15</strain>
    </source>
</reference>
<dbReference type="Pfam" id="PF01642">
    <property type="entry name" value="MM_CoA_mutase"/>
    <property type="match status" value="1"/>
</dbReference>
<dbReference type="SUPFAM" id="SSF51703">
    <property type="entry name" value="Cobalamin (vitamin B12)-dependent enzymes"/>
    <property type="match status" value="1"/>
</dbReference>
<sequence length="470" mass="50045">MEAAIINTGTFPPISRAQWLETLRAGGAALRRGDAPPPLSYSDLQFENLRQNGSQPGAVAPGWTIVQRVDDSDAKRANHQAQDDIAGGATGLAIVFEGAPNAFGYGLPARPEALAAALHNVQLNRIYLRIDVHPSSRASVDWIVELMRRKKVDPARLSLSFGIDPAAIFAGNGSLRMSIEALKASMPPSLAHFFAMGIPAVLLEADGRVMHNAGATEAQELGVMLASAVSHLRMFQEARQPLVYAAPHIGFALCADQDQLLSIAKIRALRRLWAQLQEACAIPPSPAKVHVETSYRMLSARGVETNILRNTLAAFSAAAGGADTISVLPHTAPLGLAESKARELARNAQLVLAGETHLSLFADPQGSSEDLEILTASLCEAAWEEFRQIEAEGGLLTSLAAGKVQIRVIAARDSRLQKLREHGSGVVGASGTAADDSIAMLKADRREAPSDGVVFCESLPPVRLEELLRG</sequence>
<proteinExistence type="predicted"/>
<dbReference type="EMBL" id="VSZS01000056">
    <property type="protein sequence ID" value="TYR34377.1"/>
    <property type="molecule type" value="Genomic_DNA"/>
</dbReference>
<protein>
    <submittedName>
        <fullName evidence="2">Methylmalonyl-CoA mutase</fullName>
    </submittedName>
</protein>
<dbReference type="GO" id="GO:0004494">
    <property type="term" value="F:methylmalonyl-CoA mutase activity"/>
    <property type="evidence" value="ECO:0007669"/>
    <property type="project" value="TreeGrafter"/>
</dbReference>
<reference evidence="2 3" key="2">
    <citation type="submission" date="2019-09" db="EMBL/GenBank/DDBJ databases">
        <title>Mesorhizobium sp. MaA-C15 isolated from Microcystis aeruginosa.</title>
        <authorList>
            <person name="Jeong S.E."/>
            <person name="Jin H.M."/>
            <person name="Jeon C.O."/>
        </authorList>
    </citation>
    <scope>NUCLEOTIDE SEQUENCE [LARGE SCALE GENOMIC DNA]</scope>
    <source>
        <strain evidence="2 3">MaA-C15</strain>
    </source>
</reference>
<dbReference type="PANTHER" id="PTHR48101:SF4">
    <property type="entry name" value="METHYLMALONYL-COA MUTASE, MITOCHONDRIAL"/>
    <property type="match status" value="1"/>
</dbReference>
<dbReference type="PANTHER" id="PTHR48101">
    <property type="entry name" value="METHYLMALONYL-COA MUTASE, MITOCHONDRIAL-RELATED"/>
    <property type="match status" value="1"/>
</dbReference>
<comment type="caution">
    <text evidence="2">The sequence shown here is derived from an EMBL/GenBank/DDBJ whole genome shotgun (WGS) entry which is preliminary data.</text>
</comment>
<dbReference type="InterPro" id="IPR016176">
    <property type="entry name" value="Cbl-dep_enz_cat"/>
</dbReference>
<organism evidence="2 3">
    <name type="scientific">Neoaquamicrobium microcysteis</name>
    <dbReference type="NCBI Taxonomy" id="2682781"/>
    <lineage>
        <taxon>Bacteria</taxon>
        <taxon>Pseudomonadati</taxon>
        <taxon>Pseudomonadota</taxon>
        <taxon>Alphaproteobacteria</taxon>
        <taxon>Hyphomicrobiales</taxon>
        <taxon>Phyllobacteriaceae</taxon>
        <taxon>Neoaquamicrobium</taxon>
    </lineage>
</organism>
<dbReference type="GO" id="GO:0019678">
    <property type="term" value="P:propionate metabolic process, methylmalonyl pathway"/>
    <property type="evidence" value="ECO:0007669"/>
    <property type="project" value="TreeGrafter"/>
</dbReference>
<gene>
    <name evidence="2" type="ORF">FY036_05310</name>
</gene>
<name>A0A5D4H1F2_9HYPH</name>
<dbReference type="AlphaFoldDB" id="A0A5D4H1F2"/>
<dbReference type="GO" id="GO:0005737">
    <property type="term" value="C:cytoplasm"/>
    <property type="evidence" value="ECO:0007669"/>
    <property type="project" value="TreeGrafter"/>
</dbReference>
<dbReference type="InterPro" id="IPR006099">
    <property type="entry name" value="MeMalonylCoA_mutase_a/b_cat"/>
</dbReference>
<keyword evidence="3" id="KW-1185">Reference proteome</keyword>
<dbReference type="Proteomes" id="UP000323258">
    <property type="component" value="Unassembled WGS sequence"/>
</dbReference>
<evidence type="ECO:0000313" key="2">
    <source>
        <dbReference type="EMBL" id="TYR34377.1"/>
    </source>
</evidence>
<evidence type="ECO:0000259" key="1">
    <source>
        <dbReference type="Pfam" id="PF01642"/>
    </source>
</evidence>
<dbReference type="OrthoDB" id="9762378at2"/>
<feature type="domain" description="Methylmalonyl-CoA mutase alpha/beta chain catalytic" evidence="1">
    <location>
        <begin position="114"/>
        <end position="445"/>
    </location>
</feature>